<dbReference type="InterPro" id="IPR001577">
    <property type="entry name" value="Peptidase_M8"/>
</dbReference>
<dbReference type="Gene3D" id="3.40.390.10">
    <property type="entry name" value="Collagenase (Catalytic Domain)"/>
    <property type="match status" value="1"/>
</dbReference>
<evidence type="ECO:0000256" key="4">
    <source>
        <dbReference type="ARBA" id="ARBA00022801"/>
    </source>
</evidence>
<comment type="cofactor">
    <cofactor evidence="1">
        <name>Zn(2+)</name>
        <dbReference type="ChEBI" id="CHEBI:29105"/>
    </cofactor>
</comment>
<keyword evidence="6" id="KW-0482">Metalloprotease</keyword>
<dbReference type="RefSeq" id="WP_190075032.1">
    <property type="nucleotide sequence ID" value="NZ_BNBM01000022.1"/>
</dbReference>
<keyword evidence="2" id="KW-0645">Protease</keyword>
<proteinExistence type="predicted"/>
<reference evidence="7 8" key="1">
    <citation type="submission" date="2024-06" db="EMBL/GenBank/DDBJ databases">
        <title>The Natural Products Discovery Center: Release of the First 8490 Sequenced Strains for Exploring Actinobacteria Biosynthetic Diversity.</title>
        <authorList>
            <person name="Kalkreuter E."/>
            <person name="Kautsar S.A."/>
            <person name="Yang D."/>
            <person name="Bader C.D."/>
            <person name="Teijaro C.N."/>
            <person name="Fluegel L."/>
            <person name="Davis C.M."/>
            <person name="Simpson J.R."/>
            <person name="Lauterbach L."/>
            <person name="Steele A.D."/>
            <person name="Gui C."/>
            <person name="Meng S."/>
            <person name="Li G."/>
            <person name="Viehrig K."/>
            <person name="Ye F."/>
            <person name="Su P."/>
            <person name="Kiefer A.F."/>
            <person name="Nichols A."/>
            <person name="Cepeda A.J."/>
            <person name="Yan W."/>
            <person name="Fan B."/>
            <person name="Jiang Y."/>
            <person name="Adhikari A."/>
            <person name="Zheng C.-J."/>
            <person name="Schuster L."/>
            <person name="Cowan T.M."/>
            <person name="Smanski M.J."/>
            <person name="Chevrette M.G."/>
            <person name="De Carvalho L.P.S."/>
            <person name="Shen B."/>
        </authorList>
    </citation>
    <scope>NUCLEOTIDE SEQUENCE [LARGE SCALE GENOMIC DNA]</scope>
    <source>
        <strain evidence="7 8">NPDC000155</strain>
    </source>
</reference>
<evidence type="ECO:0000256" key="3">
    <source>
        <dbReference type="ARBA" id="ARBA00022723"/>
    </source>
</evidence>
<dbReference type="InterPro" id="IPR024079">
    <property type="entry name" value="MetalloPept_cat_dom_sf"/>
</dbReference>
<evidence type="ECO:0000313" key="7">
    <source>
        <dbReference type="EMBL" id="MER7378296.1"/>
    </source>
</evidence>
<keyword evidence="5" id="KW-0862">Zinc</keyword>
<dbReference type="SUPFAM" id="SSF55486">
    <property type="entry name" value="Metalloproteases ('zincins'), catalytic domain"/>
    <property type="match status" value="2"/>
</dbReference>
<sequence>MTKVATGTFKTYRAVADSQRAREIANTTSPFTIEVRFVGGLTENQQDAFAAAADRWAKVIIGDLDTAVVGGDVIDDLLIEAEGVTIDGPGGILGMAGPTDFRDGNAQFGPLLPAKGLMRFDSTDLAEMEANGTLVDVITHEMGHVLGIGTLWKPLGLLSGAGGQDPTFTGPRAQAEFATLVSEAQPVPVPVANFGGPGTRDSHWREAVFVNELMSPFISGSNNPLSRMTAASLGDLGYQVDLDGAEPYTLPDLLQIARSGGLLPHTAPLGDGIMLPAVPTQLPATTP</sequence>
<dbReference type="EMBL" id="JBEPFB010000023">
    <property type="protein sequence ID" value="MER7378296.1"/>
    <property type="molecule type" value="Genomic_DNA"/>
</dbReference>
<evidence type="ECO:0000256" key="5">
    <source>
        <dbReference type="ARBA" id="ARBA00022833"/>
    </source>
</evidence>
<gene>
    <name evidence="7" type="ORF">ABT384_37340</name>
</gene>
<keyword evidence="4" id="KW-0378">Hydrolase</keyword>
<keyword evidence="8" id="KW-1185">Reference proteome</keyword>
<evidence type="ECO:0000256" key="6">
    <source>
        <dbReference type="ARBA" id="ARBA00023049"/>
    </source>
</evidence>
<comment type="caution">
    <text evidence="7">The sequence shown here is derived from an EMBL/GenBank/DDBJ whole genome shotgun (WGS) entry which is preliminary data.</text>
</comment>
<accession>A0ABV1Y364</accession>
<protein>
    <submittedName>
        <fullName evidence="7">Leishmanolysin-related zinc metalloendopeptidase</fullName>
    </submittedName>
</protein>
<dbReference type="Pfam" id="PF01457">
    <property type="entry name" value="Peptidase_M8"/>
    <property type="match status" value="1"/>
</dbReference>
<evidence type="ECO:0000256" key="2">
    <source>
        <dbReference type="ARBA" id="ARBA00022670"/>
    </source>
</evidence>
<keyword evidence="3" id="KW-0479">Metal-binding</keyword>
<name>A0ABV1Y364_9ACTN</name>
<evidence type="ECO:0000256" key="1">
    <source>
        <dbReference type="ARBA" id="ARBA00001947"/>
    </source>
</evidence>
<dbReference type="Gene3D" id="3.90.132.10">
    <property type="entry name" value="Leishmanolysin , domain 2"/>
    <property type="match status" value="1"/>
</dbReference>
<evidence type="ECO:0000313" key="8">
    <source>
        <dbReference type="Proteomes" id="UP001486207"/>
    </source>
</evidence>
<dbReference type="Proteomes" id="UP001486207">
    <property type="component" value="Unassembled WGS sequence"/>
</dbReference>
<organism evidence="7 8">
    <name type="scientific">Streptomyces lanatus</name>
    <dbReference type="NCBI Taxonomy" id="66900"/>
    <lineage>
        <taxon>Bacteria</taxon>
        <taxon>Bacillati</taxon>
        <taxon>Actinomycetota</taxon>
        <taxon>Actinomycetes</taxon>
        <taxon>Kitasatosporales</taxon>
        <taxon>Streptomycetaceae</taxon>
        <taxon>Streptomyces</taxon>
    </lineage>
</organism>